<feature type="transmembrane region" description="Helical" evidence="2">
    <location>
        <begin position="38"/>
        <end position="57"/>
    </location>
</feature>
<evidence type="ECO:0000256" key="2">
    <source>
        <dbReference type="SAM" id="Phobius"/>
    </source>
</evidence>
<keyword evidence="2" id="KW-0812">Transmembrane</keyword>
<organism evidence="3 4">
    <name type="scientific">Methanofollis liminatans DSM 4140</name>
    <dbReference type="NCBI Taxonomy" id="28892"/>
    <lineage>
        <taxon>Archaea</taxon>
        <taxon>Methanobacteriati</taxon>
        <taxon>Methanobacteriota</taxon>
        <taxon>Stenosarchaea group</taxon>
        <taxon>Methanomicrobia</taxon>
        <taxon>Methanomicrobiales</taxon>
        <taxon>Methanomicrobiaceae</taxon>
        <taxon>Methanofollis</taxon>
    </lineage>
</organism>
<dbReference type="OrthoDB" id="111478at2157"/>
<evidence type="ECO:0000256" key="1">
    <source>
        <dbReference type="SAM" id="MobiDB-lite"/>
    </source>
</evidence>
<reference evidence="3 4" key="1">
    <citation type="submission" date="2011-08" db="EMBL/GenBank/DDBJ databases">
        <title>The complete genome of Methanofollis liminatans DSM 4140.</title>
        <authorList>
            <consortium name="US DOE Joint Genome Institute (JGI-PGF)"/>
            <person name="Lucas S."/>
            <person name="Han J."/>
            <person name="Lapidus A."/>
            <person name="Bruce D."/>
            <person name="Goodwin L."/>
            <person name="Pitluck S."/>
            <person name="Peters L."/>
            <person name="Kyrpides N."/>
            <person name="Mavromatis K."/>
            <person name="Ivanova N."/>
            <person name="Mikhailova N."/>
            <person name="Lu M."/>
            <person name="Detter J.C."/>
            <person name="Tapia R."/>
            <person name="Han C."/>
            <person name="Land M."/>
            <person name="Hauser L."/>
            <person name="Markowitz V."/>
            <person name="Cheng J.-F."/>
            <person name="Hugenholtz P."/>
            <person name="Woyke T."/>
            <person name="Wu D."/>
            <person name="Spring S."/>
            <person name="Schuler E."/>
            <person name="Brambilla E."/>
            <person name="Klenk H.-P."/>
            <person name="Eisen J.A."/>
        </authorList>
    </citation>
    <scope>NUCLEOTIDE SEQUENCE [LARGE SCALE GENOMIC DNA]</scope>
    <source>
        <strain evidence="3 4">DSM 4140</strain>
    </source>
</reference>
<proteinExistence type="predicted"/>
<sequence length="381" mass="40237">MRKPELPSISPKTRRTLIFLVTVAAGTLLILYDLPAEYLLGGTIAAGCIVLIAFGAIKLSDLRPKNIREGLKAWVAERKQRPLKKEAPKEKIGSRTAAASEEKGGRVRAALASLSGVVHGGAGRLKASLFHKDETFKKIDMILDAEIAGGAASNGPDTSAAVQGGANAPAPLSGAADPFFDISEEDLENLTLDGEESDQTGSPVDITLDDEIPSLASNDSIVSEIFRANAAELEEFSELGDISELDETLGEIGGVDLGEVDLDALDLSEEDLSEITPDTGSEDDIAEAALADNASILPEIPEEPEEEEAPEEENLVAFASGGGSDSLMDILKSDVKQRKKGDYNSLLRGMKGMKINADDLVDELEETLKALDGGSTVKKHG</sequence>
<keyword evidence="2" id="KW-1133">Transmembrane helix</keyword>
<keyword evidence="2" id="KW-0472">Membrane</keyword>
<feature type="region of interest" description="Disordered" evidence="1">
    <location>
        <begin position="153"/>
        <end position="174"/>
    </location>
</feature>
<evidence type="ECO:0000313" key="3">
    <source>
        <dbReference type="EMBL" id="EJG07197.1"/>
    </source>
</evidence>
<dbReference type="EMBL" id="CM001555">
    <property type="protein sequence ID" value="EJG07197.1"/>
    <property type="molecule type" value="Genomic_DNA"/>
</dbReference>
<evidence type="ECO:0000313" key="4">
    <source>
        <dbReference type="Proteomes" id="UP000005095"/>
    </source>
</evidence>
<dbReference type="Proteomes" id="UP000005095">
    <property type="component" value="Chromosome"/>
</dbReference>
<feature type="region of interest" description="Disordered" evidence="1">
    <location>
        <begin position="82"/>
        <end position="101"/>
    </location>
</feature>
<name>J1L2C0_9EURY</name>
<keyword evidence="4" id="KW-1185">Reference proteome</keyword>
<feature type="compositionally biased region" description="Basic and acidic residues" evidence="1">
    <location>
        <begin position="82"/>
        <end position="93"/>
    </location>
</feature>
<gene>
    <name evidence="3" type="ORF">Metli_1241</name>
</gene>
<dbReference type="RefSeq" id="WP_004038889.1">
    <property type="nucleotide sequence ID" value="NZ_CM001555.1"/>
</dbReference>
<dbReference type="PATRIC" id="fig|28892.9.peg.1334"/>
<dbReference type="HOGENOM" id="CLU_724836_0_0_2"/>
<feature type="transmembrane region" description="Helical" evidence="2">
    <location>
        <begin position="16"/>
        <end position="32"/>
    </location>
</feature>
<protein>
    <submittedName>
        <fullName evidence="3">Uncharacterized protein</fullName>
    </submittedName>
</protein>
<accession>J1L2C0</accession>
<dbReference type="AlphaFoldDB" id="J1L2C0"/>
<dbReference type="STRING" id="28892.Metli_1241"/>